<dbReference type="Pfam" id="PF00425">
    <property type="entry name" value="Chorismate_bind"/>
    <property type="match status" value="2"/>
</dbReference>
<protein>
    <submittedName>
        <fullName evidence="2">Chorismate-binding protein</fullName>
    </submittedName>
</protein>
<keyword evidence="3" id="KW-1185">Reference proteome</keyword>
<organism evidence="2 3">
    <name type="scientific">Pseudofulvibacter geojedonensis</name>
    <dbReference type="NCBI Taxonomy" id="1123758"/>
    <lineage>
        <taxon>Bacteria</taxon>
        <taxon>Pseudomonadati</taxon>
        <taxon>Bacteroidota</taxon>
        <taxon>Flavobacteriia</taxon>
        <taxon>Flavobacteriales</taxon>
        <taxon>Flavobacteriaceae</taxon>
        <taxon>Pseudofulvibacter</taxon>
    </lineage>
</organism>
<evidence type="ECO:0000259" key="1">
    <source>
        <dbReference type="Pfam" id="PF00425"/>
    </source>
</evidence>
<evidence type="ECO:0000313" key="3">
    <source>
        <dbReference type="Proteomes" id="UP001596997"/>
    </source>
</evidence>
<dbReference type="InterPro" id="IPR005801">
    <property type="entry name" value="ADC_synthase"/>
</dbReference>
<gene>
    <name evidence="2" type="ORF">ACFQ1O_08790</name>
</gene>
<reference evidence="3" key="1">
    <citation type="journal article" date="2019" name="Int. J. Syst. Evol. Microbiol.">
        <title>The Global Catalogue of Microorganisms (GCM) 10K type strain sequencing project: providing services to taxonomists for standard genome sequencing and annotation.</title>
        <authorList>
            <consortium name="The Broad Institute Genomics Platform"/>
            <consortium name="The Broad Institute Genome Sequencing Center for Infectious Disease"/>
            <person name="Wu L."/>
            <person name="Ma J."/>
        </authorList>
    </citation>
    <scope>NUCLEOTIDE SEQUENCE [LARGE SCALE GENOMIC DNA]</scope>
    <source>
        <strain evidence="3">CCUG 62114</strain>
    </source>
</reference>
<name>A0ABW3I3N7_9FLAO</name>
<dbReference type="PANTHER" id="PTHR42839:SF2">
    <property type="entry name" value="ISOCHORISMATE SYNTHASE ENTC"/>
    <property type="match status" value="1"/>
</dbReference>
<accession>A0ABW3I3N7</accession>
<dbReference type="Gene3D" id="3.60.120.10">
    <property type="entry name" value="Anthranilate synthase"/>
    <property type="match status" value="1"/>
</dbReference>
<feature type="domain" description="Chorismate-utilising enzyme C-terminal" evidence="1">
    <location>
        <begin position="309"/>
        <end position="352"/>
    </location>
</feature>
<feature type="domain" description="Chorismate-utilising enzyme C-terminal" evidence="1">
    <location>
        <begin position="93"/>
        <end position="289"/>
    </location>
</feature>
<dbReference type="SUPFAM" id="SSF56322">
    <property type="entry name" value="ADC synthase"/>
    <property type="match status" value="1"/>
</dbReference>
<dbReference type="PANTHER" id="PTHR42839">
    <property type="entry name" value="ISOCHORISMATE SYNTHASE ENTC"/>
    <property type="match status" value="1"/>
</dbReference>
<dbReference type="EMBL" id="JBHTJM010000008">
    <property type="protein sequence ID" value="MFD0964097.1"/>
    <property type="molecule type" value="Genomic_DNA"/>
</dbReference>
<evidence type="ECO:0000313" key="2">
    <source>
        <dbReference type="EMBL" id="MFD0964097.1"/>
    </source>
</evidence>
<dbReference type="InterPro" id="IPR015890">
    <property type="entry name" value="Chorismate_C"/>
</dbReference>
<comment type="caution">
    <text evidence="2">The sequence shown here is derived from an EMBL/GenBank/DDBJ whole genome shotgun (WGS) entry which is preliminary data.</text>
</comment>
<dbReference type="Proteomes" id="UP001596997">
    <property type="component" value="Unassembled WGS sequence"/>
</dbReference>
<proteinExistence type="predicted"/>
<sequence length="362" mass="41330">MKQTLFNKIQTQYGFNLPFVAYKKPKTDVLTGVFQEDNTLHLSTTFNESGFVMAPFNMENQSVIIPFDKVIEERYISENTNESGSIANNEAGKEDHISLVEKGVEFIKKGEFEKVVLSRKESVLISEKSPIDLFEALLNTYLNAFVYVWYHPKVGCWLGATPEVLLSTHAKRFKTMALAGTQLYKEEVAWGNKEKQEQQFVTDFIIGELNTVTNKLQVSEPYTVQAGKLAHIRTDITGSFNVSLKEVIERLHPTPAVCGLPKKAAKNFIMKNETYDREYYTGFLGELNKPIERRNNRRNTENKAYQFSTTESNLFVNLRCMQYENNQVAIYVGGGITKDSNPEMEFQETVNKTSTMKKVLLN</sequence>
<dbReference type="RefSeq" id="WP_377715480.1">
    <property type="nucleotide sequence ID" value="NZ_JBHTJM010000008.1"/>
</dbReference>